<feature type="transmembrane region" description="Helical" evidence="7">
    <location>
        <begin position="143"/>
        <end position="161"/>
    </location>
</feature>
<feature type="compositionally biased region" description="Low complexity" evidence="6">
    <location>
        <begin position="1"/>
        <end position="12"/>
    </location>
</feature>
<evidence type="ECO:0000256" key="3">
    <source>
        <dbReference type="ARBA" id="ARBA00022692"/>
    </source>
</evidence>
<keyword evidence="3 7" id="KW-0812">Transmembrane</keyword>
<proteinExistence type="inferred from homology"/>
<reference evidence="8" key="1">
    <citation type="submission" date="2015-07" db="EMBL/GenBank/DDBJ databases">
        <title>Transcriptome Assembly of Anthurium amnicola.</title>
        <authorList>
            <person name="Suzuki J."/>
        </authorList>
    </citation>
    <scope>NUCLEOTIDE SEQUENCE</scope>
</reference>
<evidence type="ECO:0000256" key="7">
    <source>
        <dbReference type="SAM" id="Phobius"/>
    </source>
</evidence>
<feature type="compositionally biased region" description="Pro residues" evidence="6">
    <location>
        <begin position="13"/>
        <end position="26"/>
    </location>
</feature>
<feature type="transmembrane region" description="Helical" evidence="7">
    <location>
        <begin position="168"/>
        <end position="187"/>
    </location>
</feature>
<comment type="subcellular location">
    <subcellularLocation>
        <location evidence="1">Membrane</location>
    </subcellularLocation>
</comment>
<dbReference type="InterPro" id="IPR044890">
    <property type="entry name" value="TMEM14_sf"/>
</dbReference>
<organism evidence="8">
    <name type="scientific">Anthurium amnicola</name>
    <dbReference type="NCBI Taxonomy" id="1678845"/>
    <lineage>
        <taxon>Eukaryota</taxon>
        <taxon>Viridiplantae</taxon>
        <taxon>Streptophyta</taxon>
        <taxon>Embryophyta</taxon>
        <taxon>Tracheophyta</taxon>
        <taxon>Spermatophyta</taxon>
        <taxon>Magnoliopsida</taxon>
        <taxon>Liliopsida</taxon>
        <taxon>Araceae</taxon>
        <taxon>Pothoideae</taxon>
        <taxon>Potheae</taxon>
        <taxon>Anthurium</taxon>
    </lineage>
</organism>
<evidence type="ECO:0000256" key="5">
    <source>
        <dbReference type="ARBA" id="ARBA00023136"/>
    </source>
</evidence>
<dbReference type="PANTHER" id="PTHR12668:SF38">
    <property type="entry name" value="PROTEIN FATTY ACID EXPORT 4, CHLOROPLASTIC"/>
    <property type="match status" value="1"/>
</dbReference>
<gene>
    <name evidence="8" type="primary">CD14_0</name>
    <name evidence="8" type="ORF">g.4671</name>
</gene>
<feature type="region of interest" description="Disordered" evidence="6">
    <location>
        <begin position="1"/>
        <end position="26"/>
    </location>
</feature>
<accession>A0A1D1XHL8</accession>
<dbReference type="Gene3D" id="1.10.10.1740">
    <property type="entry name" value="Transmembrane protein 14-like"/>
    <property type="match status" value="1"/>
</dbReference>
<evidence type="ECO:0000256" key="1">
    <source>
        <dbReference type="ARBA" id="ARBA00004370"/>
    </source>
</evidence>
<evidence type="ECO:0000313" key="8">
    <source>
        <dbReference type="EMBL" id="JAT41877.1"/>
    </source>
</evidence>
<feature type="transmembrane region" description="Helical" evidence="7">
    <location>
        <begin position="113"/>
        <end position="131"/>
    </location>
</feature>
<dbReference type="InterPro" id="IPR005349">
    <property type="entry name" value="TMEM14"/>
</dbReference>
<name>A0A1D1XHL8_9ARAE</name>
<keyword evidence="5 7" id="KW-0472">Membrane</keyword>
<comment type="similarity">
    <text evidence="2">Belongs to the TMEM14 family.</text>
</comment>
<dbReference type="GO" id="GO:0009706">
    <property type="term" value="C:chloroplast inner membrane"/>
    <property type="evidence" value="ECO:0007669"/>
    <property type="project" value="TreeGrafter"/>
</dbReference>
<feature type="transmembrane region" description="Helical" evidence="7">
    <location>
        <begin position="85"/>
        <end position="106"/>
    </location>
</feature>
<sequence length="191" mass="19312">MVSASAASSLALPPSPATSSPPPPPPCRLVAPATTSSSLRSLSSPRGRLFFLNPLPAVRDRKSGVGGVRAARSVRCTALPPLAELAPATSAAYGTLLFGGGIFAYARSRSKGSILGGLSGAALMAAAYYLMQNPETKAAGDALGFGSATLFSAIFSIRLAATRKLIPSGLLLGLSAGTLAVFVSAYMQDKI</sequence>
<keyword evidence="4 7" id="KW-1133">Transmembrane helix</keyword>
<dbReference type="Pfam" id="PF03647">
    <property type="entry name" value="Tmemb_14"/>
    <property type="match status" value="1"/>
</dbReference>
<protein>
    <submittedName>
        <fullName evidence="8">Monocyte differentiation antigen CD14</fullName>
    </submittedName>
</protein>
<dbReference type="GO" id="GO:0015245">
    <property type="term" value="F:fatty acid transmembrane transporter activity"/>
    <property type="evidence" value="ECO:0007669"/>
    <property type="project" value="TreeGrafter"/>
</dbReference>
<evidence type="ECO:0000256" key="4">
    <source>
        <dbReference type="ARBA" id="ARBA00022989"/>
    </source>
</evidence>
<evidence type="ECO:0000256" key="6">
    <source>
        <dbReference type="SAM" id="MobiDB-lite"/>
    </source>
</evidence>
<evidence type="ECO:0000256" key="2">
    <source>
        <dbReference type="ARBA" id="ARBA00007590"/>
    </source>
</evidence>
<dbReference type="AlphaFoldDB" id="A0A1D1XHL8"/>
<dbReference type="EMBL" id="GDJX01026059">
    <property type="protein sequence ID" value="JAT41877.1"/>
    <property type="molecule type" value="Transcribed_RNA"/>
</dbReference>
<dbReference type="PANTHER" id="PTHR12668">
    <property type="entry name" value="TRANSMEMBRANE PROTEIN 14, 15"/>
    <property type="match status" value="1"/>
</dbReference>